<keyword evidence="8" id="KW-0234">DNA repair</keyword>
<dbReference type="GeneTree" id="ENSGT01140000282594"/>
<evidence type="ECO:0000256" key="6">
    <source>
        <dbReference type="ARBA" id="ARBA00022801"/>
    </source>
</evidence>
<dbReference type="GO" id="GO:0008081">
    <property type="term" value="F:phosphoric diester hydrolase activity"/>
    <property type="evidence" value="ECO:0007669"/>
    <property type="project" value="TreeGrafter"/>
</dbReference>
<protein>
    <recommendedName>
        <fullName evidence="3">exodeoxyribonuclease III</fullName>
        <ecNumber evidence="3">3.1.11.2</ecNumber>
    </recommendedName>
</protein>
<dbReference type="GO" id="GO:0003906">
    <property type="term" value="F:DNA-(apurinic or apyrimidinic site) endonuclease activity"/>
    <property type="evidence" value="ECO:0007669"/>
    <property type="project" value="TreeGrafter"/>
</dbReference>
<feature type="binding site" evidence="9">
    <location>
        <position position="54"/>
    </location>
    <ligand>
        <name>Mg(2+)</name>
        <dbReference type="ChEBI" id="CHEBI:18420"/>
        <label>1</label>
    </ligand>
</feature>
<reference evidence="13" key="2">
    <citation type="submission" date="2023-03" db="EMBL/GenBank/DDBJ databases">
        <authorList>
            <consortium name="Wellcome Sanger Institute Data Sharing"/>
        </authorList>
    </citation>
    <scope>NUCLEOTIDE SEQUENCE [LARGE SCALE GENOMIC DNA]</scope>
</reference>
<dbReference type="GO" id="GO:0005634">
    <property type="term" value="C:nucleus"/>
    <property type="evidence" value="ECO:0007669"/>
    <property type="project" value="TreeGrafter"/>
</dbReference>
<evidence type="ECO:0000256" key="7">
    <source>
        <dbReference type="ARBA" id="ARBA00022842"/>
    </source>
</evidence>
<evidence type="ECO:0000259" key="11">
    <source>
        <dbReference type="Pfam" id="PF03372"/>
    </source>
</evidence>
<dbReference type="Proteomes" id="UP000265100">
    <property type="component" value="Chromosome 23"/>
</dbReference>
<organism evidence="12 13">
    <name type="scientific">Astatotilapia calliptera</name>
    <name type="common">Eastern happy</name>
    <name type="synonym">Chromis callipterus</name>
    <dbReference type="NCBI Taxonomy" id="8154"/>
    <lineage>
        <taxon>Eukaryota</taxon>
        <taxon>Metazoa</taxon>
        <taxon>Chordata</taxon>
        <taxon>Craniata</taxon>
        <taxon>Vertebrata</taxon>
        <taxon>Euteleostomi</taxon>
        <taxon>Actinopterygii</taxon>
        <taxon>Neopterygii</taxon>
        <taxon>Teleostei</taxon>
        <taxon>Neoteleostei</taxon>
        <taxon>Acanthomorphata</taxon>
        <taxon>Ovalentaria</taxon>
        <taxon>Cichlomorphae</taxon>
        <taxon>Cichliformes</taxon>
        <taxon>Cichlidae</taxon>
        <taxon>African cichlids</taxon>
        <taxon>Pseudocrenilabrinae</taxon>
        <taxon>Haplochromini</taxon>
        <taxon>Astatotilapia</taxon>
    </lineage>
</organism>
<dbReference type="GO" id="GO:0046872">
    <property type="term" value="F:metal ion binding"/>
    <property type="evidence" value="ECO:0007669"/>
    <property type="project" value="UniProtKB-KW"/>
</dbReference>
<sequence length="227" mass="25840">MVMTSVDDTSTAVSNGCHVNFISWNVKGLNHPVKRNKVLSHLLYLKVHVAFLQETHLKNTDHARLRQNWVGQIFHSKFNGKARGAAILINKNTPFIVSHTIADPNGRYVVVTGSLFNTSLILANVYAPNWNDSTFFNDFLNSLPQINTHQLILGGDMNTVMDPVLDRSSDKRLQLPKSSLVLQSYLQTYGAVDAWRFLYPSTKQYSFFSAVHQMYSRIVYFFVDKKL</sequence>
<dbReference type="CDD" id="cd09076">
    <property type="entry name" value="L1-EN"/>
    <property type="match status" value="1"/>
</dbReference>
<dbReference type="EC" id="3.1.11.2" evidence="3"/>
<dbReference type="Ensembl" id="ENSACLT00000055784.1">
    <property type="protein sequence ID" value="ENSACLP00000046173.1"/>
    <property type="gene ID" value="ENSACLG00000034158.1"/>
</dbReference>
<evidence type="ECO:0000313" key="13">
    <source>
        <dbReference type="Proteomes" id="UP000265100"/>
    </source>
</evidence>
<dbReference type="GO" id="GO:0008311">
    <property type="term" value="F:double-stranded DNA 3'-5' DNA exonuclease activity"/>
    <property type="evidence" value="ECO:0007669"/>
    <property type="project" value="UniProtKB-EC"/>
</dbReference>
<keyword evidence="13" id="KW-1185">Reference proteome</keyword>
<feature type="binding site" evidence="9">
    <location>
        <position position="25"/>
    </location>
    <ligand>
        <name>Mg(2+)</name>
        <dbReference type="ChEBI" id="CHEBI:18420"/>
        <label>1</label>
    </ligand>
</feature>
<comment type="catalytic activity">
    <reaction evidence="1">
        <text>Exonucleolytic cleavage in the 3'- to 5'-direction to yield nucleoside 5'-phosphates.</text>
        <dbReference type="EC" id="3.1.11.2"/>
    </reaction>
</comment>
<feature type="binding site" evidence="9">
    <location>
        <position position="156"/>
    </location>
    <ligand>
        <name>Mg(2+)</name>
        <dbReference type="ChEBI" id="CHEBI:18420"/>
        <label>1</label>
    </ligand>
</feature>
<comment type="cofactor">
    <cofactor evidence="9">
        <name>Mg(2+)</name>
        <dbReference type="ChEBI" id="CHEBI:18420"/>
    </cofactor>
    <cofactor evidence="9">
        <name>Mn(2+)</name>
        <dbReference type="ChEBI" id="CHEBI:29035"/>
    </cofactor>
    <text evidence="9">Probably binds two magnesium or manganese ions per subunit.</text>
</comment>
<accession>A0AAX7SPF5</accession>
<evidence type="ECO:0000256" key="2">
    <source>
        <dbReference type="ARBA" id="ARBA00007092"/>
    </source>
</evidence>
<keyword evidence="5" id="KW-0227">DNA damage</keyword>
<reference evidence="12 13" key="1">
    <citation type="submission" date="2018-05" db="EMBL/GenBank/DDBJ databases">
        <authorList>
            <person name="Datahose"/>
        </authorList>
    </citation>
    <scope>NUCLEOTIDE SEQUENCE</scope>
</reference>
<reference evidence="12" key="3">
    <citation type="submission" date="2025-08" db="UniProtKB">
        <authorList>
            <consortium name="Ensembl"/>
        </authorList>
    </citation>
    <scope>IDENTIFICATION</scope>
</reference>
<dbReference type="InterPro" id="IPR004808">
    <property type="entry name" value="AP_endonuc_1"/>
</dbReference>
<reference evidence="12" key="4">
    <citation type="submission" date="2025-09" db="UniProtKB">
        <authorList>
            <consortium name="Ensembl"/>
        </authorList>
    </citation>
    <scope>IDENTIFICATION</scope>
</reference>
<evidence type="ECO:0000256" key="5">
    <source>
        <dbReference type="ARBA" id="ARBA00022763"/>
    </source>
</evidence>
<dbReference type="AlphaFoldDB" id="A0AAX7SPF5"/>
<evidence type="ECO:0000256" key="3">
    <source>
        <dbReference type="ARBA" id="ARBA00012115"/>
    </source>
</evidence>
<comment type="similarity">
    <text evidence="2">Belongs to the DNA repair enzymes AP/ExoA family.</text>
</comment>
<keyword evidence="9" id="KW-0464">Manganese</keyword>
<evidence type="ECO:0000256" key="4">
    <source>
        <dbReference type="ARBA" id="ARBA00022723"/>
    </source>
</evidence>
<dbReference type="GO" id="GO:0006284">
    <property type="term" value="P:base-excision repair"/>
    <property type="evidence" value="ECO:0007669"/>
    <property type="project" value="TreeGrafter"/>
</dbReference>
<dbReference type="InterPro" id="IPR036691">
    <property type="entry name" value="Endo/exonu/phosph_ase_sf"/>
</dbReference>
<keyword evidence="4 9" id="KW-0479">Metal-binding</keyword>
<dbReference type="Gene3D" id="3.60.10.10">
    <property type="entry name" value="Endonuclease/exonuclease/phosphatase"/>
    <property type="match status" value="1"/>
</dbReference>
<evidence type="ECO:0000256" key="9">
    <source>
        <dbReference type="PIRSR" id="PIRSR604808-2"/>
    </source>
</evidence>
<dbReference type="InterPro" id="IPR005135">
    <property type="entry name" value="Endo/exonuclease/phosphatase"/>
</dbReference>
<dbReference type="PANTHER" id="PTHR22748">
    <property type="entry name" value="AP ENDONUCLEASE"/>
    <property type="match status" value="1"/>
</dbReference>
<evidence type="ECO:0000256" key="10">
    <source>
        <dbReference type="PIRSR" id="PIRSR604808-3"/>
    </source>
</evidence>
<keyword evidence="7 9" id="KW-0460">Magnesium</keyword>
<dbReference type="Pfam" id="PF03372">
    <property type="entry name" value="Exo_endo_phos"/>
    <property type="match status" value="1"/>
</dbReference>
<evidence type="ECO:0000256" key="1">
    <source>
        <dbReference type="ARBA" id="ARBA00000493"/>
    </source>
</evidence>
<proteinExistence type="inferred from homology"/>
<evidence type="ECO:0000313" key="12">
    <source>
        <dbReference type="Ensembl" id="ENSACLP00000046173.1"/>
    </source>
</evidence>
<feature type="site" description="Transition state stabilizer" evidence="10">
    <location>
        <position position="158"/>
    </location>
</feature>
<dbReference type="SUPFAM" id="SSF56219">
    <property type="entry name" value="DNase I-like"/>
    <property type="match status" value="1"/>
</dbReference>
<keyword evidence="6" id="KW-0378">Hydrolase</keyword>
<name>A0AAX7SPF5_ASTCA</name>
<dbReference type="PANTHER" id="PTHR22748:SF26">
    <property type="entry name" value="ENDONUCLEASE_EXONUCLEASE_PHOSPHATASE DOMAIN-CONTAINING PROTEIN"/>
    <property type="match status" value="1"/>
</dbReference>
<evidence type="ECO:0000256" key="8">
    <source>
        <dbReference type="ARBA" id="ARBA00023204"/>
    </source>
</evidence>
<feature type="domain" description="Endonuclease/exonuclease/phosphatase" evidence="11">
    <location>
        <begin position="22"/>
        <end position="218"/>
    </location>
</feature>
<feature type="binding site" evidence="9">
    <location>
        <position position="158"/>
    </location>
    <ligand>
        <name>Mg(2+)</name>
        <dbReference type="ChEBI" id="CHEBI:18420"/>
        <label>1</label>
    </ligand>
</feature>